<dbReference type="EC" id="3.6.4.10" evidence="1"/>
<organism evidence="7 8">
    <name type="scientific">Glarea lozoyensis (strain ATCC 20868 / MF5171)</name>
    <dbReference type="NCBI Taxonomy" id="1116229"/>
    <lineage>
        <taxon>Eukaryota</taxon>
        <taxon>Fungi</taxon>
        <taxon>Dikarya</taxon>
        <taxon>Ascomycota</taxon>
        <taxon>Pezizomycotina</taxon>
        <taxon>Leotiomycetes</taxon>
        <taxon>Helotiales</taxon>
        <taxon>Helotiaceae</taxon>
        <taxon>Glarea</taxon>
    </lineage>
</organism>
<accession>S3CSB2</accession>
<evidence type="ECO:0000256" key="6">
    <source>
        <dbReference type="RuleBase" id="RU003322"/>
    </source>
</evidence>
<dbReference type="Gene3D" id="2.60.34.10">
    <property type="entry name" value="Substrate Binding Domain Of DNAk, Chain A, domain 1"/>
    <property type="match status" value="1"/>
</dbReference>
<keyword evidence="2 6" id="KW-0547">Nucleotide-binding</keyword>
<dbReference type="KEGG" id="glz:GLAREA_00457"/>
<evidence type="ECO:0000313" key="7">
    <source>
        <dbReference type="EMBL" id="EPE29297.1"/>
    </source>
</evidence>
<dbReference type="OrthoDB" id="3434456at2759"/>
<evidence type="ECO:0000256" key="4">
    <source>
        <dbReference type="ARBA" id="ARBA00023186"/>
    </source>
</evidence>
<dbReference type="InterPro" id="IPR013126">
    <property type="entry name" value="Hsp_70_fam"/>
</dbReference>
<comment type="similarity">
    <text evidence="6">Belongs to the heat shock protein 70 family.</text>
</comment>
<dbReference type="GO" id="GO:0005524">
    <property type="term" value="F:ATP binding"/>
    <property type="evidence" value="ECO:0007669"/>
    <property type="project" value="UniProtKB-KW"/>
</dbReference>
<evidence type="ECO:0000313" key="8">
    <source>
        <dbReference type="Proteomes" id="UP000016922"/>
    </source>
</evidence>
<dbReference type="EMBL" id="KE145367">
    <property type="protein sequence ID" value="EPE29297.1"/>
    <property type="molecule type" value="Genomic_DNA"/>
</dbReference>
<dbReference type="Pfam" id="PF00012">
    <property type="entry name" value="HSP70"/>
    <property type="match status" value="2"/>
</dbReference>
<gene>
    <name evidence="7" type="ORF">GLAREA_00457</name>
</gene>
<evidence type="ECO:0000256" key="3">
    <source>
        <dbReference type="ARBA" id="ARBA00022840"/>
    </source>
</evidence>
<dbReference type="PANTHER" id="PTHR19375">
    <property type="entry name" value="HEAT SHOCK PROTEIN 70KDA"/>
    <property type="match status" value="1"/>
</dbReference>
<dbReference type="FunFam" id="3.30.30.30:FF:000005">
    <property type="entry name" value="Heat shock protein ssb1"/>
    <property type="match status" value="1"/>
</dbReference>
<comment type="catalytic activity">
    <reaction evidence="5">
        <text>ATP + H2O = ADP + phosphate + H(+)</text>
        <dbReference type="Rhea" id="RHEA:13065"/>
        <dbReference type="ChEBI" id="CHEBI:15377"/>
        <dbReference type="ChEBI" id="CHEBI:15378"/>
        <dbReference type="ChEBI" id="CHEBI:30616"/>
        <dbReference type="ChEBI" id="CHEBI:43474"/>
        <dbReference type="ChEBI" id="CHEBI:456216"/>
        <dbReference type="EC" id="3.6.4.10"/>
    </reaction>
</comment>
<dbReference type="OMA" id="HILVSEY"/>
<reference evidence="7 8" key="1">
    <citation type="journal article" date="2013" name="BMC Genomics">
        <title>Genomics-driven discovery of the pneumocandin biosynthetic gene cluster in the fungus Glarea lozoyensis.</title>
        <authorList>
            <person name="Chen L."/>
            <person name="Yue Q."/>
            <person name="Zhang X."/>
            <person name="Xiang M."/>
            <person name="Wang C."/>
            <person name="Li S."/>
            <person name="Che Y."/>
            <person name="Ortiz-Lopez F.J."/>
            <person name="Bills G.F."/>
            <person name="Liu X."/>
            <person name="An Z."/>
        </authorList>
    </citation>
    <scope>NUCLEOTIDE SEQUENCE [LARGE SCALE GENOMIC DNA]</scope>
    <source>
        <strain evidence="8">ATCC 20868 / MF5171</strain>
    </source>
</reference>
<dbReference type="GO" id="GO:0140662">
    <property type="term" value="F:ATP-dependent protein folding chaperone"/>
    <property type="evidence" value="ECO:0007669"/>
    <property type="project" value="InterPro"/>
</dbReference>
<dbReference type="InterPro" id="IPR029047">
    <property type="entry name" value="HSP70_peptide-bd_sf"/>
</dbReference>
<dbReference type="PRINTS" id="PR00301">
    <property type="entry name" value="HEATSHOCK70"/>
</dbReference>
<keyword evidence="3 6" id="KW-0067">ATP-binding</keyword>
<evidence type="ECO:0000256" key="2">
    <source>
        <dbReference type="ARBA" id="ARBA00022741"/>
    </source>
</evidence>
<dbReference type="eggNOG" id="KOG0100">
    <property type="taxonomic scope" value="Eukaryota"/>
</dbReference>
<dbReference type="SUPFAM" id="SSF100920">
    <property type="entry name" value="Heat shock protein 70kD (HSP70), peptide-binding domain"/>
    <property type="match status" value="1"/>
</dbReference>
<dbReference type="Gene3D" id="3.30.420.40">
    <property type="match status" value="2"/>
</dbReference>
<keyword evidence="8" id="KW-1185">Reference proteome</keyword>
<dbReference type="Proteomes" id="UP000016922">
    <property type="component" value="Unassembled WGS sequence"/>
</dbReference>
<dbReference type="STRING" id="1116229.S3CSB2"/>
<keyword evidence="4" id="KW-0143">Chaperone</keyword>
<name>S3CSB2_GLAL2</name>
<proteinExistence type="inferred from homology"/>
<dbReference type="SUPFAM" id="SSF53067">
    <property type="entry name" value="Actin-like ATPase domain"/>
    <property type="match status" value="2"/>
</dbReference>
<dbReference type="GeneID" id="19459515"/>
<sequence length="537" mass="59820">MFERRRNAVLSFLGFGAFLILAVSLRPYTATFFHSHPVDEDFHHVIGIHLGQSYSQVGVFRNETFEVITDDKGRSNLPCYVAFLDVDAPLVGFDAKEQASSNPQITVYDARRLFGRNFLDPEVQQAVKELPYAIVNQGGEPLIMIHTSHGNVIKTPHEISGLIVAKLKDMAERYLNETVKDAVITVPSNFNDAKRQETKEAAELAGLNVLRILDETTSTGIAYEVDTKGCLRTKWRYDCTYLVYNIGDKHSEISLLHIEKGVFEIWGTVSDQNFGWSDLEIIPTVLDQVVLYMASMQPSQKVSKLVERVLKEAKIQKGDVDGIIVVSEDSHVAKTQEVLEAYFEGKETLAPSGFRYDQSIVRGAAMQGYLITGQEGCTLSFPDSLLALGLEISTGTFMPVIRQGTVIPLRNKIRVSTATDNQGEVVLRIFEGQREVAAKNRLLGTIKLVGLPRQVNGPEIEISFEVDADELLTVSAVVGEGLASGELTVQLGRWRYTDEQLDEILRDAERYREEDLQSLAKFPLLIEDSVMVRDGGD</sequence>
<dbReference type="InterPro" id="IPR043129">
    <property type="entry name" value="ATPase_NBD"/>
</dbReference>
<evidence type="ECO:0000256" key="5">
    <source>
        <dbReference type="ARBA" id="ARBA00048056"/>
    </source>
</evidence>
<protein>
    <recommendedName>
        <fullName evidence="1">non-chaperonin molecular chaperone ATPase</fullName>
        <ecNumber evidence="1">3.6.4.10</ecNumber>
    </recommendedName>
</protein>
<dbReference type="AlphaFoldDB" id="S3CSB2"/>
<evidence type="ECO:0000256" key="1">
    <source>
        <dbReference type="ARBA" id="ARBA00012554"/>
    </source>
</evidence>
<dbReference type="RefSeq" id="XP_008083406.1">
    <property type="nucleotide sequence ID" value="XM_008085215.1"/>
</dbReference>
<dbReference type="HOGENOM" id="CLU_005965_0_1_1"/>